<reference evidence="3" key="1">
    <citation type="journal article" date="2020" name="mSystems">
        <title>Genome- and Community-Level Interaction Insights into Carbon Utilization and Element Cycling Functions of Hydrothermarchaeota in Hydrothermal Sediment.</title>
        <authorList>
            <person name="Zhou Z."/>
            <person name="Liu Y."/>
            <person name="Xu W."/>
            <person name="Pan J."/>
            <person name="Luo Z.H."/>
            <person name="Li M."/>
        </authorList>
    </citation>
    <scope>NUCLEOTIDE SEQUENCE [LARGE SCALE GENOMIC DNA]</scope>
    <source>
        <strain evidence="3">SpSt-418</strain>
    </source>
</reference>
<dbReference type="InterPro" id="IPR025295">
    <property type="entry name" value="eCIS_core_dom"/>
</dbReference>
<feature type="compositionally biased region" description="Polar residues" evidence="1">
    <location>
        <begin position="121"/>
        <end position="139"/>
    </location>
</feature>
<dbReference type="AlphaFoldDB" id="A0A7C3PI33"/>
<evidence type="ECO:0000313" key="3">
    <source>
        <dbReference type="EMBL" id="HFM99538.1"/>
    </source>
</evidence>
<feature type="region of interest" description="Disordered" evidence="1">
    <location>
        <begin position="1"/>
        <end position="20"/>
    </location>
</feature>
<proteinExistence type="predicted"/>
<comment type="caution">
    <text evidence="3">The sequence shown here is derived from an EMBL/GenBank/DDBJ whole genome shotgun (WGS) entry which is preliminary data.</text>
</comment>
<gene>
    <name evidence="3" type="ORF">ENR64_17595</name>
</gene>
<name>A0A7C3PI33_9CYAN</name>
<sequence>MQKGRLQVKHQNRSSLQDNSTSNLLQTRLFNSLSGHPDIFYAESPVLNETHEQPSKLSHSFGQIPILAAGATVQAKLTVGQPDDGYEQAADRMAEHVMSSPTPPAVQRQAALEEDALQAKGETTTTQAPSDVEQQLSASQGGGSPLPETVRSQMEPKFGFDFSQVRVHTDGTAVQMSREIGAQAFTHGTDIYFNAGHYSPSSHAGQKLLAHELTHVVQQSGGKSIQRKLDTSSNSLKSIASPSLFSHTYRGILNALQLYERLYQLALEVKNPLYDYQSQLIGQLDILQNICIRWLEDRKNEDDRKTEKLRPALEKLTYSDILKEKQLIAGGMKFAEKGEKLEGGQVGNVEEQKANGTDTATVFKEDPTEALTEQNASAALESGIPSENNRLSNRAVATSLMDELFKTNIIVDTNFASKGPGGDIHSPGETFGIGMEKASGKSPQTITPSDMSMQRDFQWNDPEFSRKMQMSLATLQILDMITGQVDRHPGNYFIANGANGPEVKGIDNDFAFGVKANTQESIGQQRGLPVYLDITVAQQIAGIEEKQIRDCLRPLLTPQEIDKTVERWKNAKKHIEKLAEEKRLISPNEWNDITAQEQTKGNSYFGVAKAAHQRAAEHGYLLSTNEVGANGAKLSDKEVVERLDSLMLTELNHQVMTYLDIVNVQKLAQDLIAYDPQKIKHSSVKKALELDPMKAEKVGSKHTHQQENDDLKKIVNVAKADQATAEELQALSEVAQKLVQKDPVLQNNVYIMKLNQMWSSVDKSALQNDQPVAIAQQ</sequence>
<dbReference type="Pfam" id="PF13699">
    <property type="entry name" value="eCIS_core"/>
    <property type="match status" value="1"/>
</dbReference>
<organism evidence="3">
    <name type="scientific">Oscillatoriales cyanobacterium SpSt-418</name>
    <dbReference type="NCBI Taxonomy" id="2282169"/>
    <lineage>
        <taxon>Bacteria</taxon>
        <taxon>Bacillati</taxon>
        <taxon>Cyanobacteriota</taxon>
        <taxon>Cyanophyceae</taxon>
        <taxon>Oscillatoriophycideae</taxon>
        <taxon>Oscillatoriales</taxon>
    </lineage>
</organism>
<evidence type="ECO:0000259" key="2">
    <source>
        <dbReference type="Pfam" id="PF13699"/>
    </source>
</evidence>
<dbReference type="EMBL" id="DSRU01000254">
    <property type="protein sequence ID" value="HFM99538.1"/>
    <property type="molecule type" value="Genomic_DNA"/>
</dbReference>
<accession>A0A7C3PI33</accession>
<feature type="region of interest" description="Disordered" evidence="1">
    <location>
        <begin position="120"/>
        <end position="151"/>
    </location>
</feature>
<protein>
    <submittedName>
        <fullName evidence="3">DUF4157 domain-containing protein</fullName>
    </submittedName>
</protein>
<feature type="compositionally biased region" description="Basic residues" evidence="1">
    <location>
        <begin position="1"/>
        <end position="12"/>
    </location>
</feature>
<feature type="domain" description="eCIS core" evidence="2">
    <location>
        <begin position="145"/>
        <end position="222"/>
    </location>
</feature>
<evidence type="ECO:0000256" key="1">
    <source>
        <dbReference type="SAM" id="MobiDB-lite"/>
    </source>
</evidence>